<dbReference type="PANTHER" id="PTHR42828:SF3">
    <property type="entry name" value="THREONYLCARBAMOYL-AMP SYNTHASE"/>
    <property type="match status" value="1"/>
</dbReference>
<dbReference type="Pfam" id="PF01300">
    <property type="entry name" value="Sua5_yciO_yrdC"/>
    <property type="match status" value="1"/>
</dbReference>
<protein>
    <submittedName>
        <fullName evidence="2">L-threonylcarbamoyladenylate synthase</fullName>
        <ecNumber evidence="2">2.7.7.87</ecNumber>
    </submittedName>
</protein>
<dbReference type="Gene3D" id="3.90.870.10">
    <property type="entry name" value="DHBP synthase"/>
    <property type="match status" value="1"/>
</dbReference>
<keyword evidence="3" id="KW-1185">Reference proteome</keyword>
<dbReference type="PANTHER" id="PTHR42828">
    <property type="entry name" value="DHBP SYNTHASE RIBB-LIKE ALPHA/BETA DOMAIN-CONTAINING PROTEIN"/>
    <property type="match status" value="1"/>
</dbReference>
<gene>
    <name evidence="2" type="ORF">ACFO3G_05355</name>
</gene>
<name>A0ABV9K757_9PORP</name>
<evidence type="ECO:0000313" key="3">
    <source>
        <dbReference type="Proteomes" id="UP001596020"/>
    </source>
</evidence>
<evidence type="ECO:0000313" key="2">
    <source>
        <dbReference type="EMBL" id="MFC4666025.1"/>
    </source>
</evidence>
<evidence type="ECO:0000259" key="1">
    <source>
        <dbReference type="PROSITE" id="PS51163"/>
    </source>
</evidence>
<dbReference type="EC" id="2.7.7.87" evidence="2"/>
<dbReference type="NCBIfam" id="TIGR00057">
    <property type="entry name" value="L-threonylcarbamoyladenylate synthase"/>
    <property type="match status" value="1"/>
</dbReference>
<proteinExistence type="predicted"/>
<comment type="caution">
    <text evidence="2">The sequence shown here is derived from an EMBL/GenBank/DDBJ whole genome shotgun (WGS) entry which is preliminary data.</text>
</comment>
<dbReference type="PROSITE" id="PS51163">
    <property type="entry name" value="YRDC"/>
    <property type="match status" value="1"/>
</dbReference>
<dbReference type="EMBL" id="JBHSGO010000167">
    <property type="protein sequence ID" value="MFC4666025.1"/>
    <property type="molecule type" value="Genomic_DNA"/>
</dbReference>
<keyword evidence="2" id="KW-0808">Transferase</keyword>
<organism evidence="2 3">
    <name type="scientific">Falsiporphyromonas endometrii</name>
    <dbReference type="NCBI Taxonomy" id="1387297"/>
    <lineage>
        <taxon>Bacteria</taxon>
        <taxon>Pseudomonadati</taxon>
        <taxon>Bacteroidota</taxon>
        <taxon>Bacteroidia</taxon>
        <taxon>Bacteroidales</taxon>
        <taxon>Porphyromonadaceae</taxon>
        <taxon>Falsiporphyromonas</taxon>
    </lineage>
</organism>
<dbReference type="RefSeq" id="WP_380078688.1">
    <property type="nucleotide sequence ID" value="NZ_JBHSGO010000167.1"/>
</dbReference>
<dbReference type="InterPro" id="IPR017945">
    <property type="entry name" value="DHBP_synth_RibB-like_a/b_dom"/>
</dbReference>
<dbReference type="InterPro" id="IPR006070">
    <property type="entry name" value="Sua5-like_dom"/>
</dbReference>
<keyword evidence="2" id="KW-0548">Nucleotidyltransferase</keyword>
<dbReference type="InterPro" id="IPR052532">
    <property type="entry name" value="SUA5_domain"/>
</dbReference>
<sequence>MSVIKIYSDAPDEQLLDQLSQKLRQGSLMILPSGTGYCYACDALNQKAVDRLVKLKGYGKSKRPLALMCEDISMAAQFCRINNEAFRFIKDREGGRYTFILPALGQLPKTIKDRKEIGLRLAIHPVSKHLIHLLEDPLMVASINTSEDLNVEDLSNPELIAEYEETKHHDMRADVLIDSGEIARIPSEVIDCTSDEYLIIREGGDR</sequence>
<accession>A0ABV9K757</accession>
<reference evidence="3" key="1">
    <citation type="journal article" date="2019" name="Int. J. Syst. Evol. Microbiol.">
        <title>The Global Catalogue of Microorganisms (GCM) 10K type strain sequencing project: providing services to taxonomists for standard genome sequencing and annotation.</title>
        <authorList>
            <consortium name="The Broad Institute Genomics Platform"/>
            <consortium name="The Broad Institute Genome Sequencing Center for Infectious Disease"/>
            <person name="Wu L."/>
            <person name="Ma J."/>
        </authorList>
    </citation>
    <scope>NUCLEOTIDE SEQUENCE [LARGE SCALE GENOMIC DNA]</scope>
    <source>
        <strain evidence="3">CGMCC 4.7357</strain>
    </source>
</reference>
<dbReference type="GO" id="GO:0061710">
    <property type="term" value="F:L-threonylcarbamoyladenylate synthase"/>
    <property type="evidence" value="ECO:0007669"/>
    <property type="project" value="UniProtKB-EC"/>
</dbReference>
<dbReference type="Proteomes" id="UP001596020">
    <property type="component" value="Unassembled WGS sequence"/>
</dbReference>
<feature type="domain" description="YrdC-like" evidence="1">
    <location>
        <begin position="13"/>
        <end position="205"/>
    </location>
</feature>
<dbReference type="SUPFAM" id="SSF55821">
    <property type="entry name" value="YrdC/RibB"/>
    <property type="match status" value="1"/>
</dbReference>